<evidence type="ECO:0008006" key="2">
    <source>
        <dbReference type="Google" id="ProtNLM"/>
    </source>
</evidence>
<protein>
    <recommendedName>
        <fullName evidence="2">PI3K/PI4K catalytic domain-containing protein</fullName>
    </recommendedName>
</protein>
<gene>
    <name evidence="1" type="ORF">METZ01_LOCUS488146</name>
</gene>
<reference evidence="1" key="1">
    <citation type="submission" date="2018-05" db="EMBL/GenBank/DDBJ databases">
        <authorList>
            <person name="Lanie J.A."/>
            <person name="Ng W.-L."/>
            <person name="Kazmierczak K.M."/>
            <person name="Andrzejewski T.M."/>
            <person name="Davidsen T.M."/>
            <person name="Wayne K.J."/>
            <person name="Tettelin H."/>
            <person name="Glass J.I."/>
            <person name="Rusch D."/>
            <person name="Podicherti R."/>
            <person name="Tsui H.-C.T."/>
            <person name="Winkler M.E."/>
        </authorList>
    </citation>
    <scope>NUCLEOTIDE SEQUENCE</scope>
</reference>
<sequence length="207" mass="23429">ISTGPQNVPLKAVYKPQSGETPLWDFSGGTLYKREYAAFLVSRELGWPSIPDTAIREGPFGIGSVQLYIPHKPNINYFDLINTGFKNLDELAVFDILINNADRKAGHCILGLDKTLWSIDHGLCFHSEFKVRTVMLEFWGSEIKDRLIKSLNSLAEKLSRDSKFNQDLHIYISDEEILSLISRISSLIDTAKIPLLNPHHNVPWPLI</sequence>
<accession>A0A383CSV9</accession>
<proteinExistence type="predicted"/>
<evidence type="ECO:0000313" key="1">
    <source>
        <dbReference type="EMBL" id="SVE35292.1"/>
    </source>
</evidence>
<dbReference type="EMBL" id="UINC01211409">
    <property type="protein sequence ID" value="SVE35292.1"/>
    <property type="molecule type" value="Genomic_DNA"/>
</dbReference>
<feature type="non-terminal residue" evidence="1">
    <location>
        <position position="1"/>
    </location>
</feature>
<name>A0A383CSV9_9ZZZZ</name>
<organism evidence="1">
    <name type="scientific">marine metagenome</name>
    <dbReference type="NCBI Taxonomy" id="408172"/>
    <lineage>
        <taxon>unclassified sequences</taxon>
        <taxon>metagenomes</taxon>
        <taxon>ecological metagenomes</taxon>
    </lineage>
</organism>
<dbReference type="AlphaFoldDB" id="A0A383CSV9"/>